<dbReference type="Pfam" id="PF05869">
    <property type="entry name" value="Dam"/>
    <property type="match status" value="1"/>
</dbReference>
<protein>
    <recommendedName>
        <fullName evidence="2">DNA N-6-adenine-methyltransferase (Dam)</fullName>
    </recommendedName>
</protein>
<evidence type="ECO:0000313" key="1">
    <source>
        <dbReference type="EMBL" id="GAG69098.1"/>
    </source>
</evidence>
<reference evidence="1" key="1">
    <citation type="journal article" date="2014" name="Front. Microbiol.">
        <title>High frequency of phylogenetically diverse reductive dehalogenase-homologous genes in deep subseafloor sedimentary metagenomes.</title>
        <authorList>
            <person name="Kawai M."/>
            <person name="Futagami T."/>
            <person name="Toyoda A."/>
            <person name="Takaki Y."/>
            <person name="Nishi S."/>
            <person name="Hori S."/>
            <person name="Arai W."/>
            <person name="Tsubouchi T."/>
            <person name="Morono Y."/>
            <person name="Uchiyama I."/>
            <person name="Ito T."/>
            <person name="Fujiyama A."/>
            <person name="Inagaki F."/>
            <person name="Takami H."/>
        </authorList>
    </citation>
    <scope>NUCLEOTIDE SEQUENCE</scope>
    <source>
        <strain evidence="1">Expedition CK06-06</strain>
    </source>
</reference>
<name>X1A8M4_9ZZZZ</name>
<dbReference type="AlphaFoldDB" id="X1A8M4"/>
<proteinExistence type="predicted"/>
<comment type="caution">
    <text evidence="1">The sequence shown here is derived from an EMBL/GenBank/DDBJ whole genome shotgun (WGS) entry which is preliminary data.</text>
</comment>
<accession>X1A8M4</accession>
<dbReference type="GO" id="GO:0003677">
    <property type="term" value="F:DNA binding"/>
    <property type="evidence" value="ECO:0007669"/>
    <property type="project" value="InterPro"/>
</dbReference>
<dbReference type="InterPro" id="IPR008593">
    <property type="entry name" value="Dam_MeTrfase"/>
</dbReference>
<gene>
    <name evidence="1" type="ORF">S01H4_12964</name>
</gene>
<organism evidence="1">
    <name type="scientific">marine sediment metagenome</name>
    <dbReference type="NCBI Taxonomy" id="412755"/>
    <lineage>
        <taxon>unclassified sequences</taxon>
        <taxon>metagenomes</taxon>
        <taxon>ecological metagenomes</taxon>
    </lineage>
</organism>
<dbReference type="EMBL" id="BART01005683">
    <property type="protein sequence ID" value="GAG69098.1"/>
    <property type="molecule type" value="Genomic_DNA"/>
</dbReference>
<evidence type="ECO:0008006" key="2">
    <source>
        <dbReference type="Google" id="ProtNLM"/>
    </source>
</evidence>
<sequence>MVDAALYSTGTTEWETPQDFFDKLHREFCFGLDVAASPENAKCPFYYTEQIDGLKQDWVCGEAVWCNPPYGR</sequence>
<dbReference type="GO" id="GO:0009007">
    <property type="term" value="F:site-specific DNA-methyltransferase (adenine-specific) activity"/>
    <property type="evidence" value="ECO:0007669"/>
    <property type="project" value="InterPro"/>
</dbReference>
<dbReference type="GO" id="GO:0009307">
    <property type="term" value="P:DNA restriction-modification system"/>
    <property type="evidence" value="ECO:0007669"/>
    <property type="project" value="InterPro"/>
</dbReference>
<feature type="non-terminal residue" evidence="1">
    <location>
        <position position="72"/>
    </location>
</feature>